<accession>A0AAV7JVS0</accession>
<dbReference type="AlphaFoldDB" id="A0AAV7JVS0"/>
<reference evidence="2 3" key="1">
    <citation type="journal article" date="2023" name="BMC Biol.">
        <title>The compact genome of the sponge Oopsacas minuta (Hexactinellida) is lacking key metazoan core genes.</title>
        <authorList>
            <person name="Santini S."/>
            <person name="Schenkelaars Q."/>
            <person name="Jourda C."/>
            <person name="Duchesne M."/>
            <person name="Belahbib H."/>
            <person name="Rocher C."/>
            <person name="Selva M."/>
            <person name="Riesgo A."/>
            <person name="Vervoort M."/>
            <person name="Leys S.P."/>
            <person name="Kodjabachian L."/>
            <person name="Le Bivic A."/>
            <person name="Borchiellini C."/>
            <person name="Claverie J.M."/>
            <person name="Renard E."/>
        </authorList>
    </citation>
    <scope>NUCLEOTIDE SEQUENCE [LARGE SCALE GENOMIC DNA]</scope>
    <source>
        <strain evidence="2">SPO-2</strain>
    </source>
</reference>
<dbReference type="EMBL" id="JAKMXF010000296">
    <property type="protein sequence ID" value="KAI6652927.1"/>
    <property type="molecule type" value="Genomic_DNA"/>
</dbReference>
<sequence>MIKRSHIQCKPGSPGDNVAVPIPSVDRGRGDPRNILGVILYRGERDRYNIAVKSGIQKVYILVISLQNLQQEVKASLNATVKVSRNARPIDANAISYVTVQFQVSQ</sequence>
<comment type="caution">
    <text evidence="2">The sequence shown here is derived from an EMBL/GenBank/DDBJ whole genome shotgun (WGS) entry which is preliminary data.</text>
</comment>
<evidence type="ECO:0000313" key="3">
    <source>
        <dbReference type="Proteomes" id="UP001165289"/>
    </source>
</evidence>
<evidence type="ECO:0000313" key="2">
    <source>
        <dbReference type="EMBL" id="KAI6652927.1"/>
    </source>
</evidence>
<keyword evidence="3" id="KW-1185">Reference proteome</keyword>
<protein>
    <submittedName>
        <fullName evidence="2">Uncharacterized protein</fullName>
    </submittedName>
</protein>
<evidence type="ECO:0000256" key="1">
    <source>
        <dbReference type="SAM" id="MobiDB-lite"/>
    </source>
</evidence>
<feature type="region of interest" description="Disordered" evidence="1">
    <location>
        <begin position="1"/>
        <end position="24"/>
    </location>
</feature>
<name>A0AAV7JVS0_9METZ</name>
<organism evidence="2 3">
    <name type="scientific">Oopsacas minuta</name>
    <dbReference type="NCBI Taxonomy" id="111878"/>
    <lineage>
        <taxon>Eukaryota</taxon>
        <taxon>Metazoa</taxon>
        <taxon>Porifera</taxon>
        <taxon>Hexactinellida</taxon>
        <taxon>Hexasterophora</taxon>
        <taxon>Lyssacinosida</taxon>
        <taxon>Leucopsacidae</taxon>
        <taxon>Oopsacas</taxon>
    </lineage>
</organism>
<proteinExistence type="predicted"/>
<dbReference type="Proteomes" id="UP001165289">
    <property type="component" value="Unassembled WGS sequence"/>
</dbReference>
<gene>
    <name evidence="2" type="ORF">LOD99_4004</name>
</gene>